<dbReference type="CDD" id="cd00165">
    <property type="entry name" value="S4"/>
    <property type="match status" value="1"/>
</dbReference>
<comment type="similarity">
    <text evidence="2">Belongs to the TlyA family.</text>
</comment>
<dbReference type="PANTHER" id="PTHR32319">
    <property type="entry name" value="BACTERIAL HEMOLYSIN-LIKE PROTEIN"/>
    <property type="match status" value="1"/>
</dbReference>
<dbReference type="InterPro" id="IPR002942">
    <property type="entry name" value="S4_RNA-bd"/>
</dbReference>
<dbReference type="RefSeq" id="WP_227908963.1">
    <property type="nucleotide sequence ID" value="NZ_CP095461.1"/>
</dbReference>
<dbReference type="Pfam" id="PF01479">
    <property type="entry name" value="S4"/>
    <property type="match status" value="1"/>
</dbReference>
<comment type="caution">
    <text evidence="6">The sequence shown here is derived from an EMBL/GenBank/DDBJ whole genome shotgun (WGS) entry which is preliminary data.</text>
</comment>
<dbReference type="SUPFAM" id="SSF53335">
    <property type="entry name" value="S-adenosyl-L-methionine-dependent methyltransferases"/>
    <property type="match status" value="1"/>
</dbReference>
<feature type="region of interest" description="Disordered" evidence="4">
    <location>
        <begin position="270"/>
        <end position="292"/>
    </location>
</feature>
<dbReference type="InterPro" id="IPR029063">
    <property type="entry name" value="SAM-dependent_MTases_sf"/>
</dbReference>
<dbReference type="InterPro" id="IPR004538">
    <property type="entry name" value="Hemolysin_A/TlyA"/>
</dbReference>
<evidence type="ECO:0000313" key="7">
    <source>
        <dbReference type="Proteomes" id="UP001139264"/>
    </source>
</evidence>
<dbReference type="Gene3D" id="3.10.290.10">
    <property type="entry name" value="RNA-binding S4 domain"/>
    <property type="match status" value="1"/>
</dbReference>
<evidence type="ECO:0000256" key="1">
    <source>
        <dbReference type="ARBA" id="ARBA00022884"/>
    </source>
</evidence>
<dbReference type="Pfam" id="PF01728">
    <property type="entry name" value="FtsJ"/>
    <property type="match status" value="1"/>
</dbReference>
<gene>
    <name evidence="6" type="ORF">LJ751_14920</name>
</gene>
<dbReference type="SUPFAM" id="SSF55174">
    <property type="entry name" value="Alpha-L RNA-binding motif"/>
    <property type="match status" value="1"/>
</dbReference>
<evidence type="ECO:0000256" key="4">
    <source>
        <dbReference type="SAM" id="MobiDB-lite"/>
    </source>
</evidence>
<evidence type="ECO:0000256" key="3">
    <source>
        <dbReference type="PROSITE-ProRule" id="PRU00182"/>
    </source>
</evidence>
<dbReference type="InterPro" id="IPR047048">
    <property type="entry name" value="TlyA"/>
</dbReference>
<dbReference type="SMART" id="SM00363">
    <property type="entry name" value="S4"/>
    <property type="match status" value="1"/>
</dbReference>
<keyword evidence="6" id="KW-0808">Transferase</keyword>
<keyword evidence="1 3" id="KW-0694">RNA-binding</keyword>
<dbReference type="GO" id="GO:0008168">
    <property type="term" value="F:methyltransferase activity"/>
    <property type="evidence" value="ECO:0007669"/>
    <property type="project" value="UniProtKB-KW"/>
</dbReference>
<accession>A0A9X1S772</accession>
<dbReference type="PROSITE" id="PS50889">
    <property type="entry name" value="S4"/>
    <property type="match status" value="1"/>
</dbReference>
<dbReference type="AlphaFoldDB" id="A0A9X1S772"/>
<sequence>MARLDQELVTRGLARSRTHAAKLIAAGRVSRAGTVLGKASASVTGEDALSVLDDGVPDYVSRAGHKLAGALEAFPQVQPAGLRCLDAGASTGGFTDVLLRRGAERVVAVDVGHDQLVEVLRQDQRVDVHEGMNVRYLKPEDIGGPVDLTVADLSFISLTMVVASLAKATRPGGSLLLMVKPQFEVGREKLEKAGVVLDPQKHRMAVARVVESALMENLRVAGLAPSPLPGQNGNVEFFLWLQVPTPATSVPEAPVDAQATARRLVDDAFDRFDGAGTKPADRFADEERPAED</sequence>
<dbReference type="GO" id="GO:0032259">
    <property type="term" value="P:methylation"/>
    <property type="evidence" value="ECO:0007669"/>
    <property type="project" value="UniProtKB-KW"/>
</dbReference>
<evidence type="ECO:0000256" key="2">
    <source>
        <dbReference type="ARBA" id="ARBA00029460"/>
    </source>
</evidence>
<dbReference type="PANTHER" id="PTHR32319:SF0">
    <property type="entry name" value="BACTERIAL HEMOLYSIN-LIKE PROTEIN"/>
    <property type="match status" value="1"/>
</dbReference>
<protein>
    <submittedName>
        <fullName evidence="6">TlyA family RNA methyltransferase</fullName>
    </submittedName>
</protein>
<name>A0A9X1S772_9MICC</name>
<evidence type="ECO:0000259" key="5">
    <source>
        <dbReference type="SMART" id="SM00363"/>
    </source>
</evidence>
<feature type="domain" description="RNA-binding S4" evidence="5">
    <location>
        <begin position="2"/>
        <end position="68"/>
    </location>
</feature>
<dbReference type="GO" id="GO:0003723">
    <property type="term" value="F:RNA binding"/>
    <property type="evidence" value="ECO:0007669"/>
    <property type="project" value="UniProtKB-KW"/>
</dbReference>
<proteinExistence type="inferred from homology"/>
<dbReference type="Proteomes" id="UP001139264">
    <property type="component" value="Unassembled WGS sequence"/>
</dbReference>
<organism evidence="6 7">
    <name type="scientific">Arthrobacter gengyunqii</name>
    <dbReference type="NCBI Taxonomy" id="2886940"/>
    <lineage>
        <taxon>Bacteria</taxon>
        <taxon>Bacillati</taxon>
        <taxon>Actinomycetota</taxon>
        <taxon>Actinomycetes</taxon>
        <taxon>Micrococcales</taxon>
        <taxon>Micrococcaceae</taxon>
        <taxon>Arthrobacter</taxon>
    </lineage>
</organism>
<keyword evidence="6" id="KW-0489">Methyltransferase</keyword>
<dbReference type="InterPro" id="IPR002877">
    <property type="entry name" value="RNA_MeTrfase_FtsJ_dom"/>
</dbReference>
<dbReference type="InterPro" id="IPR036986">
    <property type="entry name" value="S4_RNA-bd_sf"/>
</dbReference>
<evidence type="ECO:0000313" key="6">
    <source>
        <dbReference type="EMBL" id="MCC3270628.1"/>
    </source>
</evidence>
<dbReference type="Gene3D" id="3.40.50.150">
    <property type="entry name" value="Vaccinia Virus protein VP39"/>
    <property type="match status" value="1"/>
</dbReference>
<dbReference type="CDD" id="cd02440">
    <property type="entry name" value="AdoMet_MTases"/>
    <property type="match status" value="1"/>
</dbReference>
<dbReference type="EMBL" id="JAJFZP010000012">
    <property type="protein sequence ID" value="MCC3270628.1"/>
    <property type="molecule type" value="Genomic_DNA"/>
</dbReference>
<reference evidence="6" key="1">
    <citation type="submission" date="2021-10" db="EMBL/GenBank/DDBJ databases">
        <title>Novel species in genus Arthrobacter.</title>
        <authorList>
            <person name="Liu Y."/>
        </authorList>
    </citation>
    <scope>NUCLEOTIDE SEQUENCE</scope>
    <source>
        <strain evidence="6">Zg-Y809</strain>
    </source>
</reference>
<dbReference type="PIRSF" id="PIRSF005578">
    <property type="entry name" value="TlyA"/>
    <property type="match status" value="1"/>
</dbReference>
<dbReference type="NCBIfam" id="TIGR00478">
    <property type="entry name" value="tly"/>
    <property type="match status" value="1"/>
</dbReference>